<organism evidence="4 5">
    <name type="scientific">Merluccius polli</name>
    <name type="common">Benguela hake</name>
    <name type="synonym">Merluccius cadenati</name>
    <dbReference type="NCBI Taxonomy" id="89951"/>
    <lineage>
        <taxon>Eukaryota</taxon>
        <taxon>Metazoa</taxon>
        <taxon>Chordata</taxon>
        <taxon>Craniata</taxon>
        <taxon>Vertebrata</taxon>
        <taxon>Euteleostomi</taxon>
        <taxon>Actinopterygii</taxon>
        <taxon>Neopterygii</taxon>
        <taxon>Teleostei</taxon>
        <taxon>Neoteleostei</taxon>
        <taxon>Acanthomorphata</taxon>
        <taxon>Zeiogadaria</taxon>
        <taxon>Gadariae</taxon>
        <taxon>Gadiformes</taxon>
        <taxon>Gadoidei</taxon>
        <taxon>Merlucciidae</taxon>
        <taxon>Merluccius</taxon>
    </lineage>
</organism>
<dbReference type="PANTHER" id="PTHR15715">
    <property type="entry name" value="CENTROSOMAL PROTEIN OF 170 KDA"/>
    <property type="match status" value="1"/>
</dbReference>
<keyword evidence="3" id="KW-0472">Membrane</keyword>
<evidence type="ECO:0000313" key="4">
    <source>
        <dbReference type="EMBL" id="KAK0146764.1"/>
    </source>
</evidence>
<feature type="region of interest" description="Disordered" evidence="2">
    <location>
        <begin position="431"/>
        <end position="457"/>
    </location>
</feature>
<dbReference type="EMBL" id="JAOPHQ010002559">
    <property type="protein sequence ID" value="KAK0146764.1"/>
    <property type="molecule type" value="Genomic_DNA"/>
</dbReference>
<dbReference type="CDD" id="cd21912">
    <property type="entry name" value="CC1_T3JAM"/>
    <property type="match status" value="1"/>
</dbReference>
<feature type="coiled-coil region" evidence="1">
    <location>
        <begin position="243"/>
        <end position="270"/>
    </location>
</feature>
<reference evidence="4" key="1">
    <citation type="journal article" date="2023" name="Front. Mar. Sci.">
        <title>A new Merluccius polli reference genome to investigate the effects of global change in West African waters.</title>
        <authorList>
            <person name="Mateo J.L."/>
            <person name="Blanco-Fernandez C."/>
            <person name="Garcia-Vazquez E."/>
            <person name="Machado-Schiaffino G."/>
        </authorList>
    </citation>
    <scope>NUCLEOTIDE SEQUENCE</scope>
    <source>
        <strain evidence="4">C29</strain>
        <tissue evidence="4">Fin</tissue>
    </source>
</reference>
<comment type="caution">
    <text evidence="4">The sequence shown here is derived from an EMBL/GenBank/DDBJ whole genome shotgun (WGS) entry which is preliminary data.</text>
</comment>
<keyword evidence="1" id="KW-0175">Coiled coil</keyword>
<name>A0AA47MUY9_MERPO</name>
<proteinExistence type="predicted"/>
<dbReference type="AlphaFoldDB" id="A0AA47MUY9"/>
<keyword evidence="5" id="KW-1185">Reference proteome</keyword>
<dbReference type="InterPro" id="IPR051176">
    <property type="entry name" value="Cent_Immune-Sig_Mod"/>
</dbReference>
<sequence length="579" mass="66953">MDTLDISVTSPVKDFDQIVEKRAEKYQHLRGRNNMTSCRSPMRVLDTKLMKDMLQHKRHLEFERRRSRSPELYPERTVKSINCSTRRYQLAKTGCVKHQSQVPVAETVDEQNQTTSTSKGGPTVVLISNSIGSDDPSPSKWASLWSEPLSLIDQKEDILRQKETADFTSIPLTEKSIQQNMKGQQATSIKTIIATEDFQTKMSSRILIEETVERKILRDASVQTERGFVTVKELDVQQLAEYMQEALWREESLKKKMDALQQNASSLLNSSNNIWTARCNEDLLTNKITSLEAQLQLCVQGLPKDGLKKLVLHLERQKQVYEKKALAALQKATLEKTEALVESHSLQEALKTAKAQASRWQGLYEEQKQISMQLKECHERTSGQVDQLHSELELSMGQQAELRGNMGSLQRVHEEMQHNISLLEQTNQTLRNDIRLKEEPEKDRKKEDEEKEESLVVQELRDTQERLRNKGRQCVDLEAELEAMQQEYRCSQARLTQCRDELRLLSQRHSSALARRSHRPWTWTFLFLIVLLAFIGVAMLSLWHPPFRGQVADIFSDIETRIEDYLMDMASQQQCYRPV</sequence>
<feature type="coiled-coil region" evidence="1">
    <location>
        <begin position="460"/>
        <end position="501"/>
    </location>
</feature>
<dbReference type="PANTHER" id="PTHR15715:SF21">
    <property type="entry name" value="TRAF3-INTERACTING JNK-ACTIVATING MODULATOR"/>
    <property type="match status" value="1"/>
</dbReference>
<feature type="compositionally biased region" description="Basic and acidic residues" evidence="2">
    <location>
        <begin position="432"/>
        <end position="448"/>
    </location>
</feature>
<evidence type="ECO:0000256" key="2">
    <source>
        <dbReference type="SAM" id="MobiDB-lite"/>
    </source>
</evidence>
<keyword evidence="3" id="KW-0812">Transmembrane</keyword>
<evidence type="ECO:0000256" key="3">
    <source>
        <dbReference type="SAM" id="Phobius"/>
    </source>
</evidence>
<dbReference type="Proteomes" id="UP001174136">
    <property type="component" value="Unassembled WGS sequence"/>
</dbReference>
<keyword evidence="3" id="KW-1133">Transmembrane helix</keyword>
<feature type="transmembrane region" description="Helical" evidence="3">
    <location>
        <begin position="521"/>
        <end position="543"/>
    </location>
</feature>
<evidence type="ECO:0000313" key="5">
    <source>
        <dbReference type="Proteomes" id="UP001174136"/>
    </source>
</evidence>
<gene>
    <name evidence="4" type="primary">TRAF3IP3</name>
    <name evidence="4" type="ORF">N1851_013881</name>
</gene>
<accession>A0AA47MUY9</accession>
<protein>
    <submittedName>
        <fullName evidence="4">TRAF3-interacting JNK-activating modulator</fullName>
    </submittedName>
</protein>
<evidence type="ECO:0000256" key="1">
    <source>
        <dbReference type="SAM" id="Coils"/>
    </source>
</evidence>